<dbReference type="OrthoDB" id="10379761at2759"/>
<organism evidence="3 4">
    <name type="scientific">Naegleria fowleri</name>
    <name type="common">Brain eating amoeba</name>
    <dbReference type="NCBI Taxonomy" id="5763"/>
    <lineage>
        <taxon>Eukaryota</taxon>
        <taxon>Discoba</taxon>
        <taxon>Heterolobosea</taxon>
        <taxon>Tetramitia</taxon>
        <taxon>Eutetramitia</taxon>
        <taxon>Vahlkampfiidae</taxon>
        <taxon>Naegleria</taxon>
    </lineage>
</organism>
<dbReference type="InterPro" id="IPR018958">
    <property type="entry name" value="Knr4/Smi1-like_dom"/>
</dbReference>
<dbReference type="InterPro" id="IPR037883">
    <property type="entry name" value="Knr4/Smi1-like_sf"/>
</dbReference>
<dbReference type="VEuPathDB" id="AmoebaDB:NF0052430"/>
<proteinExistence type="predicted"/>
<dbReference type="RefSeq" id="XP_044566331.1">
    <property type="nucleotide sequence ID" value="XM_044702776.1"/>
</dbReference>
<name>A0A6A5C793_NAEFO</name>
<evidence type="ECO:0000313" key="4">
    <source>
        <dbReference type="Proteomes" id="UP000444721"/>
    </source>
</evidence>
<dbReference type="Pfam" id="PF09346">
    <property type="entry name" value="SMI1_KNR4"/>
    <property type="match status" value="1"/>
</dbReference>
<evidence type="ECO:0000256" key="1">
    <source>
        <dbReference type="SAM" id="MobiDB-lite"/>
    </source>
</evidence>
<dbReference type="EMBL" id="VFQX01000013">
    <property type="protein sequence ID" value="KAF0981618.1"/>
    <property type="molecule type" value="Genomic_DNA"/>
</dbReference>
<feature type="region of interest" description="Disordered" evidence="1">
    <location>
        <begin position="1"/>
        <end position="25"/>
    </location>
</feature>
<feature type="domain" description="Knr4/Smi1-like" evidence="2">
    <location>
        <begin position="152"/>
        <end position="253"/>
    </location>
</feature>
<dbReference type="VEuPathDB" id="AmoebaDB:NfTy_039260"/>
<protein>
    <recommendedName>
        <fullName evidence="2">Knr4/Smi1-like domain-containing protein</fullName>
    </recommendedName>
</protein>
<evidence type="ECO:0000313" key="3">
    <source>
        <dbReference type="EMBL" id="KAF0981618.1"/>
    </source>
</evidence>
<dbReference type="GeneID" id="68119490"/>
<dbReference type="VEuPathDB" id="AmoebaDB:FDP41_012275"/>
<accession>A0A6A5C793</accession>
<evidence type="ECO:0000259" key="2">
    <source>
        <dbReference type="Pfam" id="PF09346"/>
    </source>
</evidence>
<dbReference type="Proteomes" id="UP000444721">
    <property type="component" value="Unassembled WGS sequence"/>
</dbReference>
<keyword evidence="4" id="KW-1185">Reference proteome</keyword>
<reference evidence="3 4" key="1">
    <citation type="journal article" date="2019" name="Sci. Rep.">
        <title>Nanopore sequencing improves the draft genome of the human pathogenic amoeba Naegleria fowleri.</title>
        <authorList>
            <person name="Liechti N."/>
            <person name="Schurch N."/>
            <person name="Bruggmann R."/>
            <person name="Wittwer M."/>
        </authorList>
    </citation>
    <scope>NUCLEOTIDE SEQUENCE [LARGE SCALE GENOMIC DNA]</scope>
    <source>
        <strain evidence="3 4">ATCC 30894</strain>
    </source>
</reference>
<gene>
    <name evidence="3" type="ORF">FDP41_012275</name>
</gene>
<comment type="caution">
    <text evidence="3">The sequence shown here is derived from an EMBL/GenBank/DDBJ whole genome shotgun (WGS) entry which is preliminary data.</text>
</comment>
<dbReference type="AlphaFoldDB" id="A0A6A5C793"/>
<sequence>MKREHSYGGMNDDEGSSFVNNHNNNDHARGYVNEITTTMIMMESFGDQEEIPSKKFKESLSSTTCPMMIADPTNEQKGFSSSVIMTTHYSHLLLPEIIFNIMKFLDERSRCLNCRLICSQFESAYVELSKIELLDLWNELNTLCIAPLNEDPPSQEEIEQVELRLNFKLSWQWRTFFSTTNGRPNWNSKLVHPSNVIYPIEEWDYASNVSLDFAHHQTFIDHEDFANNDTYICIGRLYHEKLLIMHKNTGMIYLTKSQQLEQLGLLKMWMSDLRTSIEPIRLFIKIFGSSELNVKHARECTTVEQALQLISKNPFYYTVLNKSLKRNVQIAKSLLPQNALLLDISFKKNKEFILQHLNESTLLFEHSAPELKRDIDLQRAFVFIAKTSNDHIRLNIYMNAILNQPETLVQETKQSLEFGE</sequence>
<dbReference type="SUPFAM" id="SSF160631">
    <property type="entry name" value="SMI1/KNR4-like"/>
    <property type="match status" value="1"/>
</dbReference>